<dbReference type="EMBL" id="JBEFLD010000011">
    <property type="protein sequence ID" value="MEQ6292500.1"/>
    <property type="molecule type" value="Genomic_DNA"/>
</dbReference>
<dbReference type="Pfam" id="PF01648">
    <property type="entry name" value="ACPS"/>
    <property type="match status" value="1"/>
</dbReference>
<dbReference type="EC" id="2.7.8.7" evidence="8"/>
<dbReference type="InterPro" id="IPR002582">
    <property type="entry name" value="ACPS"/>
</dbReference>
<feature type="binding site" evidence="8">
    <location>
        <position position="57"/>
    </location>
    <ligand>
        <name>Mg(2+)</name>
        <dbReference type="ChEBI" id="CHEBI:18420"/>
    </ligand>
</feature>
<keyword evidence="6 8" id="KW-0443">Lipid metabolism</keyword>
<comment type="function">
    <text evidence="8">Transfers the 4'-phosphopantetheine moiety from coenzyme A to a Ser of acyl-carrier-protein.</text>
</comment>
<keyword evidence="7 8" id="KW-0275">Fatty acid biosynthesis</keyword>
<keyword evidence="11" id="KW-1185">Reference proteome</keyword>
<keyword evidence="8" id="KW-0963">Cytoplasm</keyword>
<evidence type="ECO:0000313" key="11">
    <source>
        <dbReference type="Proteomes" id="UP001433638"/>
    </source>
</evidence>
<comment type="subcellular location">
    <subcellularLocation>
        <location evidence="8">Cytoplasm</location>
    </subcellularLocation>
</comment>
<evidence type="ECO:0000256" key="2">
    <source>
        <dbReference type="ARBA" id="ARBA00022679"/>
    </source>
</evidence>
<dbReference type="NCBIfam" id="TIGR00556">
    <property type="entry name" value="pantethn_trn"/>
    <property type="match status" value="1"/>
</dbReference>
<keyword evidence="1 8" id="KW-0444">Lipid biosynthesis</keyword>
<evidence type="ECO:0000256" key="6">
    <source>
        <dbReference type="ARBA" id="ARBA00023098"/>
    </source>
</evidence>
<evidence type="ECO:0000256" key="7">
    <source>
        <dbReference type="ARBA" id="ARBA00023160"/>
    </source>
</evidence>
<dbReference type="InterPro" id="IPR004568">
    <property type="entry name" value="Ppantetheine-prot_Trfase_dom"/>
</dbReference>
<keyword evidence="4 8" id="KW-0276">Fatty acid metabolism</keyword>
<keyword evidence="3 8" id="KW-0479">Metal-binding</keyword>
<evidence type="ECO:0000256" key="8">
    <source>
        <dbReference type="HAMAP-Rule" id="MF_00101"/>
    </source>
</evidence>
<keyword evidence="5 8" id="KW-0460">Magnesium</keyword>
<evidence type="ECO:0000313" key="10">
    <source>
        <dbReference type="EMBL" id="MEQ6292500.1"/>
    </source>
</evidence>
<dbReference type="RefSeq" id="WP_349590880.1">
    <property type="nucleotide sequence ID" value="NZ_JBEFLD010000011.1"/>
</dbReference>
<comment type="cofactor">
    <cofactor evidence="8">
        <name>Mg(2+)</name>
        <dbReference type="ChEBI" id="CHEBI:18420"/>
    </cofactor>
</comment>
<evidence type="ECO:0000256" key="5">
    <source>
        <dbReference type="ARBA" id="ARBA00022842"/>
    </source>
</evidence>
<dbReference type="InterPro" id="IPR037143">
    <property type="entry name" value="4-PPantetheinyl_Trfase_dom_sf"/>
</dbReference>
<feature type="domain" description="4'-phosphopantetheinyl transferase" evidence="9">
    <location>
        <begin position="4"/>
        <end position="97"/>
    </location>
</feature>
<dbReference type="HAMAP" id="MF_00101">
    <property type="entry name" value="AcpS"/>
    <property type="match status" value="1"/>
</dbReference>
<organism evidence="10 11">
    <name type="scientific">Vogesella oryzagri</name>
    <dbReference type="NCBI Taxonomy" id="3160864"/>
    <lineage>
        <taxon>Bacteria</taxon>
        <taxon>Pseudomonadati</taxon>
        <taxon>Pseudomonadota</taxon>
        <taxon>Betaproteobacteria</taxon>
        <taxon>Neisseriales</taxon>
        <taxon>Chromobacteriaceae</taxon>
        <taxon>Vogesella</taxon>
    </lineage>
</organism>
<dbReference type="Proteomes" id="UP001433638">
    <property type="component" value="Unassembled WGS sequence"/>
</dbReference>
<evidence type="ECO:0000256" key="4">
    <source>
        <dbReference type="ARBA" id="ARBA00022832"/>
    </source>
</evidence>
<dbReference type="Gene3D" id="3.90.470.20">
    <property type="entry name" value="4'-phosphopantetheinyl transferase domain"/>
    <property type="match status" value="1"/>
</dbReference>
<dbReference type="GO" id="GO:0008897">
    <property type="term" value="F:holo-[acyl-carrier-protein] synthase activity"/>
    <property type="evidence" value="ECO:0007669"/>
    <property type="project" value="UniProtKB-EC"/>
</dbReference>
<comment type="catalytic activity">
    <reaction evidence="8">
        <text>apo-[ACP] + CoA = holo-[ACP] + adenosine 3',5'-bisphosphate + H(+)</text>
        <dbReference type="Rhea" id="RHEA:12068"/>
        <dbReference type="Rhea" id="RHEA-COMP:9685"/>
        <dbReference type="Rhea" id="RHEA-COMP:9690"/>
        <dbReference type="ChEBI" id="CHEBI:15378"/>
        <dbReference type="ChEBI" id="CHEBI:29999"/>
        <dbReference type="ChEBI" id="CHEBI:57287"/>
        <dbReference type="ChEBI" id="CHEBI:58343"/>
        <dbReference type="ChEBI" id="CHEBI:64479"/>
        <dbReference type="EC" id="2.7.8.7"/>
    </reaction>
</comment>
<evidence type="ECO:0000256" key="3">
    <source>
        <dbReference type="ARBA" id="ARBA00022723"/>
    </source>
</evidence>
<evidence type="ECO:0000259" key="9">
    <source>
        <dbReference type="Pfam" id="PF01648"/>
    </source>
</evidence>
<feature type="binding site" evidence="8">
    <location>
        <position position="8"/>
    </location>
    <ligand>
        <name>Mg(2+)</name>
        <dbReference type="ChEBI" id="CHEBI:18420"/>
    </ligand>
</feature>
<accession>A0ABV1M9T4</accession>
<protein>
    <recommendedName>
        <fullName evidence="8">Holo-[acyl-carrier-protein] synthase</fullName>
        <shortName evidence="8">Holo-ACP synthase</shortName>
        <ecNumber evidence="8">2.7.8.7</ecNumber>
    </recommendedName>
    <alternativeName>
        <fullName evidence="8">4'-phosphopantetheinyl transferase AcpS</fullName>
    </alternativeName>
</protein>
<comment type="caution">
    <text evidence="10">The sequence shown here is derived from an EMBL/GenBank/DDBJ whole genome shotgun (WGS) entry which is preliminary data.</text>
</comment>
<sequence>MIYGIGTDIARIERFEGLLARWGLAIGRRLLAAPEREELAQAAKPARFLAKRFAAKEALGKALGTGIREPVLLTAIAVSHDALGKPMFAFDDSLKDFLAARGICSVHLSISDEQQHALAFVVCETAGAANL</sequence>
<gene>
    <name evidence="8 10" type="primary">acpS</name>
    <name evidence="10" type="ORF">ABNW52_17950</name>
</gene>
<name>A0ABV1M9T4_9NEIS</name>
<reference evidence="10" key="1">
    <citation type="submission" date="2024-06" db="EMBL/GenBank/DDBJ databases">
        <title>Genome sequence of Vogesella sp. MAHUQ-64.</title>
        <authorList>
            <person name="Huq M.A."/>
        </authorList>
    </citation>
    <scope>NUCLEOTIDE SEQUENCE</scope>
    <source>
        <strain evidence="10">MAHUQ-64</strain>
    </source>
</reference>
<dbReference type="SUPFAM" id="SSF56214">
    <property type="entry name" value="4'-phosphopantetheinyl transferase"/>
    <property type="match status" value="1"/>
</dbReference>
<dbReference type="NCBIfam" id="TIGR00516">
    <property type="entry name" value="acpS"/>
    <property type="match status" value="1"/>
</dbReference>
<evidence type="ECO:0000256" key="1">
    <source>
        <dbReference type="ARBA" id="ARBA00022516"/>
    </source>
</evidence>
<comment type="similarity">
    <text evidence="8">Belongs to the P-Pant transferase superfamily. AcpS family.</text>
</comment>
<dbReference type="InterPro" id="IPR008278">
    <property type="entry name" value="4-PPantetheinyl_Trfase_dom"/>
</dbReference>
<keyword evidence="2 8" id="KW-0808">Transferase</keyword>
<proteinExistence type="inferred from homology"/>